<dbReference type="EC" id="4.2.2.29" evidence="7"/>
<keyword evidence="7" id="KW-0997">Cell inner membrane</keyword>
<dbReference type="Proteomes" id="UP000000939">
    <property type="component" value="Chromosome"/>
</dbReference>
<name>D5V1Z0_ARCNC</name>
<keyword evidence="10" id="KW-1185">Reference proteome</keyword>
<dbReference type="STRING" id="572480.Arnit_1920"/>
<evidence type="ECO:0000256" key="3">
    <source>
        <dbReference type="ARBA" id="ARBA00022989"/>
    </source>
</evidence>
<dbReference type="PANTHER" id="PTHR30518:SF2">
    <property type="entry name" value="ENDOLYTIC MUREIN TRANSGLYCOSYLASE"/>
    <property type="match status" value="1"/>
</dbReference>
<evidence type="ECO:0000256" key="2">
    <source>
        <dbReference type="ARBA" id="ARBA00022692"/>
    </source>
</evidence>
<evidence type="ECO:0000313" key="10">
    <source>
        <dbReference type="Proteomes" id="UP000000939"/>
    </source>
</evidence>
<sequence>MIPLIKKKTKNDISDKKNKIKAIIFFSNIIEVILVFSIVILFYITIPLSSSKVIFIPKGSTNYIITYLNKSGYDLNIIDKIIIKAKGYPQSGWIDLKATKMTKADFINRLLTSKAALKSITLIPGETAYYFLQEISQKLKLSFPKLQEAYNKYSYKLDGNILAETYNLPIGMDEDHIVFYLISYTDNKYKEFSNKIFGHYIKKSWYKYVIIASIIQKEAADVNEMSTVSSVIQNRLKKRMPLQMDGTLNYGIYSHTKITSKMIKEDTSSYNTYKYADLPDNPVCAVSLDAIKAAIFPSKSQYLYFYRNKSTGKHLFTNTYKEHIDNINKLKNVKRAEEKKIFPKKDKPESKKTIKSLWKTIN</sequence>
<keyword evidence="3 7" id="KW-1133">Transmembrane helix</keyword>
<keyword evidence="1 7" id="KW-1003">Cell membrane</keyword>
<evidence type="ECO:0000313" key="9">
    <source>
        <dbReference type="EMBL" id="ADG93574.1"/>
    </source>
</evidence>
<dbReference type="HOGENOM" id="CLU_025574_2_2_7"/>
<evidence type="ECO:0000256" key="5">
    <source>
        <dbReference type="ARBA" id="ARBA00023239"/>
    </source>
</evidence>
<organism evidence="9 10">
    <name type="scientific">Arcobacter nitrofigilis (strain ATCC 33309 / DSM 7299 / CCUG 15893 / LMG 7604 / NCTC 12251 / CI)</name>
    <name type="common">Campylobacter nitrofigilis</name>
    <dbReference type="NCBI Taxonomy" id="572480"/>
    <lineage>
        <taxon>Bacteria</taxon>
        <taxon>Pseudomonadati</taxon>
        <taxon>Campylobacterota</taxon>
        <taxon>Epsilonproteobacteria</taxon>
        <taxon>Campylobacterales</taxon>
        <taxon>Arcobacteraceae</taxon>
        <taxon>Arcobacter</taxon>
    </lineage>
</organism>
<evidence type="ECO:0000256" key="6">
    <source>
        <dbReference type="ARBA" id="ARBA00023316"/>
    </source>
</evidence>
<dbReference type="eggNOG" id="COG1559">
    <property type="taxonomic scope" value="Bacteria"/>
</dbReference>
<keyword evidence="2 7" id="KW-0812">Transmembrane</keyword>
<comment type="catalytic activity">
    <reaction evidence="7">
        <text>a peptidoglycan chain = a peptidoglycan chain with N-acetyl-1,6-anhydromuramyl-[peptide] at the reducing end + a peptidoglycan chain with N-acetylglucosamine at the non-reducing end.</text>
        <dbReference type="EC" id="4.2.2.29"/>
    </reaction>
</comment>
<dbReference type="NCBIfam" id="TIGR00247">
    <property type="entry name" value="endolytic transglycosylase MltG"/>
    <property type="match status" value="1"/>
</dbReference>
<proteinExistence type="inferred from homology"/>
<dbReference type="GO" id="GO:0071555">
    <property type="term" value="P:cell wall organization"/>
    <property type="evidence" value="ECO:0007669"/>
    <property type="project" value="UniProtKB-KW"/>
</dbReference>
<evidence type="ECO:0000256" key="8">
    <source>
        <dbReference type="SAM" id="MobiDB-lite"/>
    </source>
</evidence>
<feature type="region of interest" description="Disordered" evidence="8">
    <location>
        <begin position="339"/>
        <end position="362"/>
    </location>
</feature>
<comment type="similarity">
    <text evidence="7">Belongs to the transglycosylase MltG family.</text>
</comment>
<reference evidence="9 10" key="1">
    <citation type="journal article" date="2010" name="Stand. Genomic Sci.">
        <title>Complete genome sequence of Arcobacter nitrofigilis type strain (CI).</title>
        <authorList>
            <person name="Pati A."/>
            <person name="Gronow S."/>
            <person name="Lapidus A."/>
            <person name="Copeland A."/>
            <person name="Glavina Del Rio T."/>
            <person name="Nolan M."/>
            <person name="Lucas S."/>
            <person name="Tice H."/>
            <person name="Cheng J.F."/>
            <person name="Han C."/>
            <person name="Chertkov O."/>
            <person name="Bruce D."/>
            <person name="Tapia R."/>
            <person name="Goodwin L."/>
            <person name="Pitluck S."/>
            <person name="Liolios K."/>
            <person name="Ivanova N."/>
            <person name="Mavromatis K."/>
            <person name="Chen A."/>
            <person name="Palaniappan K."/>
            <person name="Land M."/>
            <person name="Hauser L."/>
            <person name="Chang Y.J."/>
            <person name="Jeffries C.D."/>
            <person name="Detter J.C."/>
            <person name="Rohde M."/>
            <person name="Goker M."/>
            <person name="Bristow J."/>
            <person name="Eisen J.A."/>
            <person name="Markowitz V."/>
            <person name="Hugenholtz P."/>
            <person name="Klenk H.P."/>
            <person name="Kyrpides N.C."/>
        </authorList>
    </citation>
    <scope>NUCLEOTIDE SEQUENCE [LARGE SCALE GENOMIC DNA]</scope>
    <source>
        <strain evidence="10">ATCC 33309 / DSM 7299 / CCUG 15893 / LMG 7604 / NCTC 12251 / CI</strain>
    </source>
</reference>
<comment type="function">
    <text evidence="7">Functions as a peptidoglycan terminase that cleaves nascent peptidoglycan strands endolytically to terminate their elongation.</text>
</comment>
<dbReference type="Pfam" id="PF02618">
    <property type="entry name" value="YceG"/>
    <property type="match status" value="1"/>
</dbReference>
<keyword evidence="6 7" id="KW-0961">Cell wall biogenesis/degradation</keyword>
<evidence type="ECO:0000256" key="4">
    <source>
        <dbReference type="ARBA" id="ARBA00023136"/>
    </source>
</evidence>
<dbReference type="GO" id="GO:0005886">
    <property type="term" value="C:plasma membrane"/>
    <property type="evidence" value="ECO:0007669"/>
    <property type="project" value="UniProtKB-SubCell"/>
</dbReference>
<dbReference type="InterPro" id="IPR003770">
    <property type="entry name" value="MLTG-like"/>
</dbReference>
<keyword evidence="4 7" id="KW-0472">Membrane</keyword>
<accession>D5V1Z0</accession>
<dbReference type="AlphaFoldDB" id="D5V1Z0"/>
<evidence type="ECO:0000256" key="1">
    <source>
        <dbReference type="ARBA" id="ARBA00022475"/>
    </source>
</evidence>
<dbReference type="GO" id="GO:0008932">
    <property type="term" value="F:lytic endotransglycosylase activity"/>
    <property type="evidence" value="ECO:0007669"/>
    <property type="project" value="UniProtKB-UniRule"/>
</dbReference>
<feature type="compositionally biased region" description="Basic and acidic residues" evidence="8">
    <location>
        <begin position="339"/>
        <end position="352"/>
    </location>
</feature>
<dbReference type="KEGG" id="ant:Arnit_1920"/>
<protein>
    <recommendedName>
        <fullName evidence="7">Endolytic murein transglycosylase</fullName>
        <ecNumber evidence="7">4.2.2.29</ecNumber>
    </recommendedName>
    <alternativeName>
        <fullName evidence="7">Peptidoglycan lytic transglycosylase</fullName>
    </alternativeName>
    <alternativeName>
        <fullName evidence="7">Peptidoglycan polymerization terminase</fullName>
    </alternativeName>
</protein>
<gene>
    <name evidence="7" type="primary">mltG</name>
    <name evidence="9" type="ordered locus">Arnit_1920</name>
</gene>
<dbReference type="EMBL" id="CP001999">
    <property type="protein sequence ID" value="ADG93574.1"/>
    <property type="molecule type" value="Genomic_DNA"/>
</dbReference>
<evidence type="ECO:0000256" key="7">
    <source>
        <dbReference type="HAMAP-Rule" id="MF_02065"/>
    </source>
</evidence>
<dbReference type="PANTHER" id="PTHR30518">
    <property type="entry name" value="ENDOLYTIC MUREIN TRANSGLYCOSYLASE"/>
    <property type="match status" value="1"/>
</dbReference>
<feature type="transmembrane region" description="Helical" evidence="7">
    <location>
        <begin position="20"/>
        <end position="44"/>
    </location>
</feature>
<dbReference type="HAMAP" id="MF_02065">
    <property type="entry name" value="MltG"/>
    <property type="match status" value="1"/>
</dbReference>
<feature type="site" description="Important for catalytic activity" evidence="7">
    <location>
        <position position="218"/>
    </location>
</feature>
<dbReference type="GO" id="GO:0009252">
    <property type="term" value="P:peptidoglycan biosynthetic process"/>
    <property type="evidence" value="ECO:0007669"/>
    <property type="project" value="UniProtKB-UniRule"/>
</dbReference>
<keyword evidence="5 7" id="KW-0456">Lyase</keyword>
<dbReference type="RefSeq" id="WP_013135719.1">
    <property type="nucleotide sequence ID" value="NC_014166.1"/>
</dbReference>
<comment type="subcellular location">
    <subcellularLocation>
        <location evidence="7">Cell inner membrane</location>
        <topology evidence="7">Single-pass membrane protein</topology>
    </subcellularLocation>
</comment>